<name>A0ABS9KXE0_9BACT</name>
<evidence type="ECO:0000313" key="3">
    <source>
        <dbReference type="Proteomes" id="UP001165367"/>
    </source>
</evidence>
<dbReference type="Proteomes" id="UP001165367">
    <property type="component" value="Unassembled WGS sequence"/>
</dbReference>
<comment type="caution">
    <text evidence="2">The sequence shown here is derived from an EMBL/GenBank/DDBJ whole genome shotgun (WGS) entry which is preliminary data.</text>
</comment>
<gene>
    <name evidence="2" type="ORF">LZZ85_21945</name>
</gene>
<protein>
    <recommendedName>
        <fullName evidence="1">AbiTii domain-containing protein</fullName>
    </recommendedName>
</protein>
<dbReference type="RefSeq" id="WP_237875512.1">
    <property type="nucleotide sequence ID" value="NZ_JAKLTR010000016.1"/>
</dbReference>
<reference evidence="2" key="1">
    <citation type="submission" date="2022-01" db="EMBL/GenBank/DDBJ databases">
        <authorList>
            <person name="Jo J.-H."/>
            <person name="Im W.-T."/>
        </authorList>
    </citation>
    <scope>NUCLEOTIDE SEQUENCE</scope>
    <source>
        <strain evidence="2">NA20</strain>
    </source>
</reference>
<keyword evidence="3" id="KW-1185">Reference proteome</keyword>
<evidence type="ECO:0000313" key="2">
    <source>
        <dbReference type="EMBL" id="MCG2616975.1"/>
    </source>
</evidence>
<organism evidence="2 3">
    <name type="scientific">Terrimonas ginsenosidimutans</name>
    <dbReference type="NCBI Taxonomy" id="2908004"/>
    <lineage>
        <taxon>Bacteria</taxon>
        <taxon>Pseudomonadati</taxon>
        <taxon>Bacteroidota</taxon>
        <taxon>Chitinophagia</taxon>
        <taxon>Chitinophagales</taxon>
        <taxon>Chitinophagaceae</taxon>
        <taxon>Terrimonas</taxon>
    </lineage>
</organism>
<dbReference type="Pfam" id="PF18864">
    <property type="entry name" value="AbiTii"/>
    <property type="match status" value="1"/>
</dbReference>
<dbReference type="EMBL" id="JAKLTR010000016">
    <property type="protein sequence ID" value="MCG2616975.1"/>
    <property type="molecule type" value="Genomic_DNA"/>
</dbReference>
<feature type="domain" description="AbiTii" evidence="1">
    <location>
        <begin position="11"/>
        <end position="177"/>
    </location>
</feature>
<dbReference type="InterPro" id="IPR041304">
    <property type="entry name" value="AbiTii"/>
</dbReference>
<evidence type="ECO:0000259" key="1">
    <source>
        <dbReference type="Pfam" id="PF18864"/>
    </source>
</evidence>
<accession>A0ABS9KXE0</accession>
<proteinExistence type="predicted"/>
<sequence>MEISKSEHIISLAKEIIDDIELSRLGPQSLLLKATRLARYADDEETRQWLRFEMQGYKNTELSLKYMTKTGRWTDKEKNEGYWSPLPQIQASAEAQKQKLSLIRIPDTSGDQAVSVINRVTNQMNAVTRNISQLEGIISRVISFIHDFATNVYYQKTFDFVAEGIFDSYKKDVDNLIAKNSGDILGQIPSVVGRLSDGDKESISQALTTCRRIIDSFANHIFPATEETIEIGGNTLSLKQDKTQNRINAFIHLHSKSESQKKKLRQNLSNLYERVSAGVHSDVESAEARSLFFNTYLLLGEILTLKK</sequence>